<dbReference type="InterPro" id="IPR057366">
    <property type="entry name" value="TRPM-like"/>
</dbReference>
<feature type="transmembrane region" description="Helical" evidence="8">
    <location>
        <begin position="812"/>
        <end position="834"/>
    </location>
</feature>
<feature type="domain" description="TRPM SLOG" evidence="10">
    <location>
        <begin position="40"/>
        <end position="256"/>
    </location>
</feature>
<sequence>MATFNQEKTNFHFWELRNRESHRYETTNILELDDDFDTANFFSVIKEKWLLSEHKPAIFLSATESTQRVTKIYQECFQSIASLAEETDSWFIIDGDGESLCHTPCKCSVHQKVVTICIKCCNHHIEKSNLICLNGVSQEKANDVYLNIRQNIAQVDEHHSHFVLINDEIYGNTLKSNVLKCIFENEDLLSVFVLFNGDCSTIENVSQALKSGMPVVIVEGSGGAADLLATLCKFNLFDESSIQMAISRFFSTMIKNHDVGLLDCIRFCLEKKSLIALYQPSFINPQSNSLDMVIISSLLNEQIPRQRLEHTKEELKRILLCSLMENNVKAAQLYVSAGVVLSEDDLLALYDSGLDELHFFKAWVTHYCSTVDKKQYCDIKQMLLPQLISWDFKQENTDKIDMTFELFIWCIVMNRSELSHFFFNRISEKLSAAIGATEMLKSMILMENNNGKKDLMQCHAKEYKSLSLGILQECYADSASKTGDLLIRKRDEWGGLTLLQISVDEEDIINFDDQQQEDIVSQKAVRYLLNKIWYGIDGVNGKNATIHTLVFYLFILSMIAFLPVICCCLTVVILFDETNSEGSTSGIDNHNHAFAADTTTESYSTTNLHGNNNQVHPADHSSNKLHSSHGQSLTMHTEDSKYVEAANLSILDKGWEVIQSPFAKYQINAAATIAFMWLYGYALLFNYFDSISTFDYVLMGWFASLFLEEMYEIYNHDKRGTISKKLNLSRSKLGNAWQRLFHYWSDRWNIIDIAAIIVYFVSLGLKISSVDASRVIATVAFVLYCVRSLQFFTINKKIGPKLIMIREMILDFLYFCFILLVFFVAYGVTAQSILYPNQTDAWPTIEQFLFRSFWHLYGELFLPEIDYDSTTGEYTCTNDAALIVAGNRPCPQQQAVVKYITALYMLLVNILLLNLLIAILNNTYANIEKKVDRIWNYQRFELIEEYAIVKSPLPPPLSILGYIYKGWCGKDDHIFKRKFKDCELQNLEEFERMRSNDYMSKLNEEKRNSLDSKIQVLHEKCKHLTVSVTALTETVNDFTGTYSAFHATLE</sequence>
<evidence type="ECO:0000259" key="10">
    <source>
        <dbReference type="Pfam" id="PF18139"/>
    </source>
</evidence>
<dbReference type="PANTHER" id="PTHR13800">
    <property type="entry name" value="TRANSIENT RECEPTOR POTENTIAL CATION CHANNEL, SUBFAMILY M, MEMBER 6"/>
    <property type="match status" value="1"/>
</dbReference>
<feature type="domain" description="TRPM-like" evidence="11">
    <location>
        <begin position="380"/>
        <end position="503"/>
    </location>
</feature>
<organism evidence="12 13">
    <name type="scientific">Clavelina lepadiformis</name>
    <name type="common">Light-bulb sea squirt</name>
    <name type="synonym">Ascidia lepadiformis</name>
    <dbReference type="NCBI Taxonomy" id="159417"/>
    <lineage>
        <taxon>Eukaryota</taxon>
        <taxon>Metazoa</taxon>
        <taxon>Chordata</taxon>
        <taxon>Tunicata</taxon>
        <taxon>Ascidiacea</taxon>
        <taxon>Aplousobranchia</taxon>
        <taxon>Clavelinidae</taxon>
        <taxon>Clavelina</taxon>
    </lineage>
</organism>
<dbReference type="InterPro" id="IPR005821">
    <property type="entry name" value="Ion_trans_dom"/>
</dbReference>
<protein>
    <submittedName>
        <fullName evidence="12">Uncharacterized protein</fullName>
    </submittedName>
</protein>
<accession>A0ABP0F891</accession>
<evidence type="ECO:0000256" key="4">
    <source>
        <dbReference type="ARBA" id="ARBA00022989"/>
    </source>
</evidence>
<keyword evidence="2" id="KW-0813">Transport</keyword>
<feature type="transmembrane region" description="Helical" evidence="8">
    <location>
        <begin position="748"/>
        <end position="767"/>
    </location>
</feature>
<feature type="domain" description="Ion transport" evidence="9">
    <location>
        <begin position="691"/>
        <end position="930"/>
    </location>
</feature>
<name>A0ABP0F891_CLALP</name>
<keyword evidence="4 8" id="KW-1133">Transmembrane helix</keyword>
<evidence type="ECO:0000259" key="9">
    <source>
        <dbReference type="Pfam" id="PF00520"/>
    </source>
</evidence>
<dbReference type="Pfam" id="PF00520">
    <property type="entry name" value="Ion_trans"/>
    <property type="match status" value="1"/>
</dbReference>
<feature type="transmembrane region" description="Helical" evidence="8">
    <location>
        <begin position="899"/>
        <end position="920"/>
    </location>
</feature>
<evidence type="ECO:0000256" key="1">
    <source>
        <dbReference type="ARBA" id="ARBA00004141"/>
    </source>
</evidence>
<gene>
    <name evidence="12" type="ORF">CVLEPA_LOCUS5459</name>
</gene>
<dbReference type="Proteomes" id="UP001642483">
    <property type="component" value="Unassembled WGS sequence"/>
</dbReference>
<feature type="transmembrane region" description="Helical" evidence="8">
    <location>
        <begin position="549"/>
        <end position="575"/>
    </location>
</feature>
<dbReference type="EMBL" id="CAWYQH010000024">
    <property type="protein sequence ID" value="CAK8675939.1"/>
    <property type="molecule type" value="Genomic_DNA"/>
</dbReference>
<keyword evidence="7" id="KW-0407">Ion channel</keyword>
<evidence type="ECO:0000256" key="3">
    <source>
        <dbReference type="ARBA" id="ARBA00022692"/>
    </source>
</evidence>
<dbReference type="PANTHER" id="PTHR13800:SF12">
    <property type="entry name" value="TRANSIENT RECEPTOR POTENTIAL CATION CHANNEL SUBFAMILY M MEMBER-LIKE 2"/>
    <property type="match status" value="1"/>
</dbReference>
<keyword evidence="6 8" id="KW-0472">Membrane</keyword>
<comment type="caution">
    <text evidence="12">The sequence shown here is derived from an EMBL/GenBank/DDBJ whole genome shotgun (WGS) entry which is preliminary data.</text>
</comment>
<dbReference type="Pfam" id="PF18139">
    <property type="entry name" value="LSDAT_euk"/>
    <property type="match status" value="1"/>
</dbReference>
<keyword evidence="5" id="KW-0406">Ion transport</keyword>
<feature type="transmembrane region" description="Helical" evidence="8">
    <location>
        <begin position="667"/>
        <end position="688"/>
    </location>
</feature>
<dbReference type="InterPro" id="IPR041491">
    <property type="entry name" value="TRPM_SLOG"/>
</dbReference>
<keyword evidence="3 8" id="KW-0812">Transmembrane</keyword>
<comment type="subcellular location">
    <subcellularLocation>
        <location evidence="1">Membrane</location>
        <topology evidence="1">Multi-pass membrane protein</topology>
    </subcellularLocation>
</comment>
<dbReference type="InterPro" id="IPR050927">
    <property type="entry name" value="TRPM"/>
</dbReference>
<evidence type="ECO:0000313" key="12">
    <source>
        <dbReference type="EMBL" id="CAK8675939.1"/>
    </source>
</evidence>
<evidence type="ECO:0000256" key="5">
    <source>
        <dbReference type="ARBA" id="ARBA00023065"/>
    </source>
</evidence>
<reference evidence="12 13" key="1">
    <citation type="submission" date="2024-02" db="EMBL/GenBank/DDBJ databases">
        <authorList>
            <person name="Daric V."/>
            <person name="Darras S."/>
        </authorList>
    </citation>
    <scope>NUCLEOTIDE SEQUENCE [LARGE SCALE GENOMIC DNA]</scope>
</reference>
<evidence type="ECO:0000256" key="2">
    <source>
        <dbReference type="ARBA" id="ARBA00022448"/>
    </source>
</evidence>
<evidence type="ECO:0000256" key="7">
    <source>
        <dbReference type="ARBA" id="ARBA00023303"/>
    </source>
</evidence>
<evidence type="ECO:0000256" key="8">
    <source>
        <dbReference type="SAM" id="Phobius"/>
    </source>
</evidence>
<evidence type="ECO:0000313" key="13">
    <source>
        <dbReference type="Proteomes" id="UP001642483"/>
    </source>
</evidence>
<proteinExistence type="predicted"/>
<dbReference type="Pfam" id="PF25508">
    <property type="entry name" value="TRPM2"/>
    <property type="match status" value="1"/>
</dbReference>
<keyword evidence="13" id="KW-1185">Reference proteome</keyword>
<evidence type="ECO:0000259" key="11">
    <source>
        <dbReference type="Pfam" id="PF25508"/>
    </source>
</evidence>
<evidence type="ECO:0000256" key="6">
    <source>
        <dbReference type="ARBA" id="ARBA00023136"/>
    </source>
</evidence>